<accession>A0A2L2XDV7</accession>
<keyword evidence="3" id="KW-1185">Reference proteome</keyword>
<proteinExistence type="predicted"/>
<dbReference type="OrthoDB" id="9780120at2"/>
<name>A0A2L2XDV7_9FIRM</name>
<feature type="domain" description="DUF2229" evidence="1">
    <location>
        <begin position="4"/>
        <end position="226"/>
    </location>
</feature>
<dbReference type="InterPro" id="IPR018709">
    <property type="entry name" value="CoA_activase_DUF2229"/>
</dbReference>
<dbReference type="PANTHER" id="PTHR32329:SF2">
    <property type="entry name" value="BIFUNCTIONAL PROTEIN [INCLUDES 2-HYDROXYACYL-COA DEHYDRATASE (N-TER) AND ITS ACTIVATOR DOMAIN (C_TERM)"/>
    <property type="match status" value="1"/>
</dbReference>
<dbReference type="RefSeq" id="WP_104372611.1">
    <property type="nucleotide sequence ID" value="NZ_BFAV01000138.1"/>
</dbReference>
<protein>
    <submittedName>
        <fullName evidence="2">(R)-2-hydroxyglutaryl-CoA dehydratase</fullName>
    </submittedName>
</protein>
<comment type="caution">
    <text evidence="2">The sequence shown here is derived from an EMBL/GenBank/DDBJ whole genome shotgun (WGS) entry which is preliminary data.</text>
</comment>
<dbReference type="Pfam" id="PF06050">
    <property type="entry name" value="HGD-D"/>
    <property type="match status" value="1"/>
</dbReference>
<evidence type="ECO:0000313" key="2">
    <source>
        <dbReference type="EMBL" id="GBF34330.1"/>
    </source>
</evidence>
<dbReference type="EMBL" id="BFAV01000138">
    <property type="protein sequence ID" value="GBF34330.1"/>
    <property type="molecule type" value="Genomic_DNA"/>
</dbReference>
<gene>
    <name evidence="2" type="ORF">DCCM_3442</name>
</gene>
<dbReference type="AlphaFoldDB" id="A0A2L2XDV7"/>
<dbReference type="Gene3D" id="3.40.50.11900">
    <property type="match status" value="1"/>
</dbReference>
<organism evidence="2 3">
    <name type="scientific">Desulfocucumis palustris</name>
    <dbReference type="NCBI Taxonomy" id="1898651"/>
    <lineage>
        <taxon>Bacteria</taxon>
        <taxon>Bacillati</taxon>
        <taxon>Bacillota</taxon>
        <taxon>Clostridia</taxon>
        <taxon>Eubacteriales</taxon>
        <taxon>Desulfocucumaceae</taxon>
        <taxon>Desulfocucumis</taxon>
    </lineage>
</organism>
<evidence type="ECO:0000313" key="3">
    <source>
        <dbReference type="Proteomes" id="UP000239549"/>
    </source>
</evidence>
<dbReference type="InterPro" id="IPR051805">
    <property type="entry name" value="Dehydratase_Activator_Redct"/>
</dbReference>
<sequence length="330" mass="37054">MTARVGIPSSLLYYMHFPMWKTFFNELNVEVVISGNSNKNLLDEGVKEALADACVPVKLYFGHALSLKDKVDYLFIPRVVCLNRRTIYCPKFLGLPDMIRYGLSGMPPVIDMKMDVREGRLSLLKAYTGIGEIFGATRWKTFTAYYKAAKKAAFYQSLLQKGLLPPEAMKIVLNTADSGKKSPAGIEHDLTFAVLGYPYEVHDDYISVGVVNKLKKLGVKVITMENLPAGPLSRQNSDLDKIMFWTFSDWVLRGTHYLFKTGSVDGIIHLTAFGCGPDSMVDKLMELASKKYKNIPFMSLTIDEHSGDAGVSTRLEAFTDMVRRKKEVFK</sequence>
<dbReference type="Pfam" id="PF09989">
    <property type="entry name" value="DUF2229"/>
    <property type="match status" value="1"/>
</dbReference>
<evidence type="ECO:0000259" key="1">
    <source>
        <dbReference type="Pfam" id="PF09989"/>
    </source>
</evidence>
<dbReference type="PANTHER" id="PTHR32329">
    <property type="entry name" value="BIFUNCTIONAL PROTEIN [INCLUDES 2-HYDROXYACYL-COA DEHYDRATASE (N-TER) AND ITS ACTIVATOR DOMAIN (C_TERM)-RELATED"/>
    <property type="match status" value="1"/>
</dbReference>
<reference evidence="3" key="1">
    <citation type="submission" date="2018-02" db="EMBL/GenBank/DDBJ databases">
        <title>Genome sequence of Desulfocucumis palustris strain NAW-5.</title>
        <authorList>
            <person name="Watanabe M."/>
            <person name="Kojima H."/>
            <person name="Fukui M."/>
        </authorList>
    </citation>
    <scope>NUCLEOTIDE SEQUENCE [LARGE SCALE GENOMIC DNA]</scope>
    <source>
        <strain evidence="3">NAW-5</strain>
    </source>
</reference>
<dbReference type="Proteomes" id="UP000239549">
    <property type="component" value="Unassembled WGS sequence"/>
</dbReference>
<dbReference type="InterPro" id="IPR010327">
    <property type="entry name" value="FldB/FldC_alpha/beta"/>
</dbReference>